<reference evidence="2" key="1">
    <citation type="journal article" date="2022" name="Mol. Ecol. Resour.">
        <title>The genomes of chicory, endive, great burdock and yacon provide insights into Asteraceae palaeo-polyploidization history and plant inulin production.</title>
        <authorList>
            <person name="Fan W."/>
            <person name="Wang S."/>
            <person name="Wang H."/>
            <person name="Wang A."/>
            <person name="Jiang F."/>
            <person name="Liu H."/>
            <person name="Zhao H."/>
            <person name="Xu D."/>
            <person name="Zhang Y."/>
        </authorList>
    </citation>
    <scope>NUCLEOTIDE SEQUENCE [LARGE SCALE GENOMIC DNA]</scope>
    <source>
        <strain evidence="2">cv. Niubang</strain>
    </source>
</reference>
<sequence length="86" mass="9684">MTTNFRDKVYISIINSWSGGGNKINERGEKRGSTVAVKEEGDDERKDRCSDEVLWRDRGWVGRDGCVGGDGGVRKVIWVKRKIGLK</sequence>
<gene>
    <name evidence="1" type="ORF">L6452_05593</name>
</gene>
<comment type="caution">
    <text evidence="1">The sequence shown here is derived from an EMBL/GenBank/DDBJ whole genome shotgun (WGS) entry which is preliminary data.</text>
</comment>
<protein>
    <submittedName>
        <fullName evidence="1">Uncharacterized protein</fullName>
    </submittedName>
</protein>
<proteinExistence type="predicted"/>
<organism evidence="1 2">
    <name type="scientific">Arctium lappa</name>
    <name type="common">Greater burdock</name>
    <name type="synonym">Lappa major</name>
    <dbReference type="NCBI Taxonomy" id="4217"/>
    <lineage>
        <taxon>Eukaryota</taxon>
        <taxon>Viridiplantae</taxon>
        <taxon>Streptophyta</taxon>
        <taxon>Embryophyta</taxon>
        <taxon>Tracheophyta</taxon>
        <taxon>Spermatophyta</taxon>
        <taxon>Magnoliopsida</taxon>
        <taxon>eudicotyledons</taxon>
        <taxon>Gunneridae</taxon>
        <taxon>Pentapetalae</taxon>
        <taxon>asterids</taxon>
        <taxon>campanulids</taxon>
        <taxon>Asterales</taxon>
        <taxon>Asteraceae</taxon>
        <taxon>Carduoideae</taxon>
        <taxon>Cardueae</taxon>
        <taxon>Arctiinae</taxon>
        <taxon>Arctium</taxon>
    </lineage>
</organism>
<reference evidence="1 2" key="2">
    <citation type="journal article" date="2022" name="Mol. Ecol. Resour.">
        <title>The genomes of chicory, endive, great burdock and yacon provide insights into Asteraceae paleo-polyploidization history and plant inulin production.</title>
        <authorList>
            <person name="Fan W."/>
            <person name="Wang S."/>
            <person name="Wang H."/>
            <person name="Wang A."/>
            <person name="Jiang F."/>
            <person name="Liu H."/>
            <person name="Zhao H."/>
            <person name="Xu D."/>
            <person name="Zhang Y."/>
        </authorList>
    </citation>
    <scope>NUCLEOTIDE SEQUENCE [LARGE SCALE GENOMIC DNA]</scope>
    <source>
        <strain evidence="2">cv. Niubang</strain>
    </source>
</reference>
<dbReference type="Proteomes" id="UP001055879">
    <property type="component" value="Linkage Group LG02"/>
</dbReference>
<name>A0ACB9EH47_ARCLA</name>
<accession>A0ACB9EH47</accession>
<evidence type="ECO:0000313" key="2">
    <source>
        <dbReference type="Proteomes" id="UP001055879"/>
    </source>
</evidence>
<keyword evidence="2" id="KW-1185">Reference proteome</keyword>
<dbReference type="EMBL" id="CM042048">
    <property type="protein sequence ID" value="KAI3758046.1"/>
    <property type="molecule type" value="Genomic_DNA"/>
</dbReference>
<evidence type="ECO:0000313" key="1">
    <source>
        <dbReference type="EMBL" id="KAI3758046.1"/>
    </source>
</evidence>